<evidence type="ECO:0000256" key="5">
    <source>
        <dbReference type="SAM" id="MobiDB-lite"/>
    </source>
</evidence>
<gene>
    <name evidence="8" type="ordered locus">Dret_0168</name>
</gene>
<dbReference type="PROSITE" id="PS50045">
    <property type="entry name" value="SIGMA54_INTERACT_4"/>
    <property type="match status" value="1"/>
</dbReference>
<dbReference type="SUPFAM" id="SSF55785">
    <property type="entry name" value="PYP-like sensor domain (PAS domain)"/>
    <property type="match status" value="1"/>
</dbReference>
<evidence type="ECO:0000256" key="2">
    <source>
        <dbReference type="ARBA" id="ARBA00022840"/>
    </source>
</evidence>
<feature type="region of interest" description="Disordered" evidence="5">
    <location>
        <begin position="394"/>
        <end position="413"/>
    </location>
</feature>
<feature type="domain" description="PAS" evidence="7">
    <location>
        <begin position="8"/>
        <end position="54"/>
    </location>
</feature>
<proteinExistence type="predicted"/>
<dbReference type="InterPro" id="IPR058031">
    <property type="entry name" value="AAA_lid_NorR"/>
</dbReference>
<dbReference type="InterPro" id="IPR002078">
    <property type="entry name" value="Sigma_54_int"/>
</dbReference>
<dbReference type="OrthoDB" id="9763792at2"/>
<organism evidence="8 9">
    <name type="scientific">Desulfohalobium retbaense (strain ATCC 49708 / DSM 5692 / JCM 16813 / HR100)</name>
    <dbReference type="NCBI Taxonomy" id="485915"/>
    <lineage>
        <taxon>Bacteria</taxon>
        <taxon>Pseudomonadati</taxon>
        <taxon>Thermodesulfobacteriota</taxon>
        <taxon>Desulfovibrionia</taxon>
        <taxon>Desulfovibrionales</taxon>
        <taxon>Desulfohalobiaceae</taxon>
        <taxon>Desulfohalobium</taxon>
    </lineage>
</organism>
<dbReference type="SMART" id="SM00091">
    <property type="entry name" value="PAS"/>
    <property type="match status" value="1"/>
</dbReference>
<dbReference type="HOGENOM" id="CLU_000445_8_1_7"/>
<dbReference type="Gene3D" id="1.10.8.60">
    <property type="match status" value="1"/>
</dbReference>
<sequence length="462" mass="50891">MTLPLPQSHPFFEDVVNTMQEGLLIVAPDGTIQMVNEALTHILGYEREELLGRSCAVLQCDQCQAARGQGGAHWCRLFAQGLERKRRCTVRRKDGHLVPVLKSASLLRHNQEVVGAVETVTDISLLDRHETAIKDLERALDREFCGMVGTAPAMRHLFSLLEKVAQSEAPVMVRGESGTGKELAARAVHECSPRREGPFIQLNCAALNEALLESELFGHVKGAFTGAYRARPGRFEVATGGTLFLDEVGDIPLSVQAKLLRVLETKQIERVGDHRPIEVDVRIVSATNRDLDRLVAEGEFREDLYYRINALPVAMPALRERPEDIPWLASHFLGLVRQNSGKALTGLTPEALRSVVAYPWPGNVRELKSALEYASVLAETGRLKTEHLPPHITAANPSAQPAASHSGEETADAQRQALIEALRQSGGNQSRAAQLLGVSRVTVYNRMRKYGLTVQTVVESRH</sequence>
<evidence type="ECO:0000313" key="9">
    <source>
        <dbReference type="Proteomes" id="UP000001052"/>
    </source>
</evidence>
<dbReference type="Pfam" id="PF02954">
    <property type="entry name" value="HTH_8"/>
    <property type="match status" value="1"/>
</dbReference>
<dbReference type="SUPFAM" id="SSF52540">
    <property type="entry name" value="P-loop containing nucleoside triphosphate hydrolases"/>
    <property type="match status" value="1"/>
</dbReference>
<dbReference type="GO" id="GO:0005524">
    <property type="term" value="F:ATP binding"/>
    <property type="evidence" value="ECO:0007669"/>
    <property type="project" value="UniProtKB-KW"/>
</dbReference>
<keyword evidence="1" id="KW-0547">Nucleotide-binding</keyword>
<dbReference type="Pfam" id="PF00158">
    <property type="entry name" value="Sigma54_activat"/>
    <property type="match status" value="1"/>
</dbReference>
<reference evidence="9" key="1">
    <citation type="submission" date="2009-09" db="EMBL/GenBank/DDBJ databases">
        <title>The complete chromosome of Desulfohalobium retbaense DSM 5692.</title>
        <authorList>
            <consortium name="US DOE Joint Genome Institute (JGI-PGF)"/>
            <person name="Lucas S."/>
            <person name="Copeland A."/>
            <person name="Lapidus A."/>
            <person name="Glavina del Rio T."/>
            <person name="Dalin E."/>
            <person name="Tice H."/>
            <person name="Bruce D."/>
            <person name="Goodwin L."/>
            <person name="Pitluck S."/>
            <person name="Kyrpides N."/>
            <person name="Mavromatis K."/>
            <person name="Ivanova N."/>
            <person name="Mikhailova N."/>
            <person name="Munk A.C."/>
            <person name="Brettin T."/>
            <person name="Detter J.C."/>
            <person name="Han C."/>
            <person name="Tapia R."/>
            <person name="Larimer F."/>
            <person name="Land M."/>
            <person name="Hauser L."/>
            <person name="Markowitz V."/>
            <person name="Cheng J.-F."/>
            <person name="Hugenholtz P."/>
            <person name="Woyke T."/>
            <person name="Wu D."/>
            <person name="Spring S."/>
            <person name="Klenk H.-P."/>
            <person name="Eisen J.A."/>
        </authorList>
    </citation>
    <scope>NUCLEOTIDE SEQUENCE [LARGE SCALE GENOMIC DNA]</scope>
    <source>
        <strain evidence="9">DSM 5692</strain>
    </source>
</reference>
<dbReference type="InterPro" id="IPR009057">
    <property type="entry name" value="Homeodomain-like_sf"/>
</dbReference>
<dbReference type="CDD" id="cd00130">
    <property type="entry name" value="PAS"/>
    <property type="match status" value="1"/>
</dbReference>
<keyword evidence="4" id="KW-0804">Transcription</keyword>
<dbReference type="FunFam" id="3.40.50.300:FF:000006">
    <property type="entry name" value="DNA-binding transcriptional regulator NtrC"/>
    <property type="match status" value="1"/>
</dbReference>
<dbReference type="Gene3D" id="3.40.50.300">
    <property type="entry name" value="P-loop containing nucleotide triphosphate hydrolases"/>
    <property type="match status" value="1"/>
</dbReference>
<evidence type="ECO:0000259" key="6">
    <source>
        <dbReference type="PROSITE" id="PS50045"/>
    </source>
</evidence>
<dbReference type="Gene3D" id="3.30.450.20">
    <property type="entry name" value="PAS domain"/>
    <property type="match status" value="1"/>
</dbReference>
<dbReference type="SMART" id="SM00382">
    <property type="entry name" value="AAA"/>
    <property type="match status" value="1"/>
</dbReference>
<name>C8WZJ5_DESRD</name>
<dbReference type="InterPro" id="IPR035965">
    <property type="entry name" value="PAS-like_dom_sf"/>
</dbReference>
<dbReference type="PRINTS" id="PR01590">
    <property type="entry name" value="HTHFIS"/>
</dbReference>
<dbReference type="GO" id="GO:0006355">
    <property type="term" value="P:regulation of DNA-templated transcription"/>
    <property type="evidence" value="ECO:0007669"/>
    <property type="project" value="InterPro"/>
</dbReference>
<dbReference type="Gene3D" id="1.10.10.60">
    <property type="entry name" value="Homeodomain-like"/>
    <property type="match status" value="1"/>
</dbReference>
<dbReference type="Proteomes" id="UP000001052">
    <property type="component" value="Chromosome"/>
</dbReference>
<dbReference type="AlphaFoldDB" id="C8WZJ5"/>
<dbReference type="SUPFAM" id="SSF46689">
    <property type="entry name" value="Homeodomain-like"/>
    <property type="match status" value="1"/>
</dbReference>
<dbReference type="InterPro" id="IPR027417">
    <property type="entry name" value="P-loop_NTPase"/>
</dbReference>
<evidence type="ECO:0000256" key="1">
    <source>
        <dbReference type="ARBA" id="ARBA00022741"/>
    </source>
</evidence>
<dbReference type="Pfam" id="PF25601">
    <property type="entry name" value="AAA_lid_14"/>
    <property type="match status" value="1"/>
</dbReference>
<dbReference type="RefSeq" id="WP_015750629.1">
    <property type="nucleotide sequence ID" value="NC_013223.1"/>
</dbReference>
<dbReference type="NCBIfam" id="TIGR00229">
    <property type="entry name" value="sensory_box"/>
    <property type="match status" value="1"/>
</dbReference>
<dbReference type="GO" id="GO:0043565">
    <property type="term" value="F:sequence-specific DNA binding"/>
    <property type="evidence" value="ECO:0007669"/>
    <property type="project" value="InterPro"/>
</dbReference>
<dbReference type="PANTHER" id="PTHR32071">
    <property type="entry name" value="TRANSCRIPTIONAL REGULATORY PROTEIN"/>
    <property type="match status" value="1"/>
</dbReference>
<feature type="domain" description="Sigma-54 factor interaction" evidence="6">
    <location>
        <begin position="147"/>
        <end position="376"/>
    </location>
</feature>
<dbReference type="STRING" id="485915.Dret_0168"/>
<dbReference type="Pfam" id="PF13426">
    <property type="entry name" value="PAS_9"/>
    <property type="match status" value="1"/>
</dbReference>
<dbReference type="PROSITE" id="PS50112">
    <property type="entry name" value="PAS"/>
    <property type="match status" value="1"/>
</dbReference>
<dbReference type="InterPro" id="IPR002197">
    <property type="entry name" value="HTH_Fis"/>
</dbReference>
<dbReference type="KEGG" id="drt:Dret_0168"/>
<keyword evidence="9" id="KW-1185">Reference proteome</keyword>
<dbReference type="InterPro" id="IPR003593">
    <property type="entry name" value="AAA+_ATPase"/>
</dbReference>
<evidence type="ECO:0000256" key="3">
    <source>
        <dbReference type="ARBA" id="ARBA00023015"/>
    </source>
</evidence>
<reference evidence="8 9" key="2">
    <citation type="journal article" date="2010" name="Stand. Genomic Sci.">
        <title>Complete genome sequence of Desulfohalobium retbaense type strain (HR(100)).</title>
        <authorList>
            <person name="Spring S."/>
            <person name="Nolan M."/>
            <person name="Lapidus A."/>
            <person name="Glavina Del Rio T."/>
            <person name="Copeland A."/>
            <person name="Tice H."/>
            <person name="Cheng J.F."/>
            <person name="Lucas S."/>
            <person name="Land M."/>
            <person name="Chen F."/>
            <person name="Bruce D."/>
            <person name="Goodwin L."/>
            <person name="Pitluck S."/>
            <person name="Ivanova N."/>
            <person name="Mavromatis K."/>
            <person name="Mikhailova N."/>
            <person name="Pati A."/>
            <person name="Chen A."/>
            <person name="Palaniappan K."/>
            <person name="Hauser L."/>
            <person name="Chang Y.J."/>
            <person name="Jeffries C.D."/>
            <person name="Munk C."/>
            <person name="Kiss H."/>
            <person name="Chain P."/>
            <person name="Han C."/>
            <person name="Brettin T."/>
            <person name="Detter J.C."/>
            <person name="Schuler E."/>
            <person name="Goker M."/>
            <person name="Rohde M."/>
            <person name="Bristow J."/>
            <person name="Eisen J.A."/>
            <person name="Markowitz V."/>
            <person name="Hugenholtz P."/>
            <person name="Kyrpides N.C."/>
            <person name="Klenk H.P."/>
        </authorList>
    </citation>
    <scope>NUCLEOTIDE SEQUENCE [LARGE SCALE GENOMIC DNA]</scope>
    <source>
        <strain evidence="8 9">DSM 5692</strain>
    </source>
</reference>
<dbReference type="eggNOG" id="COG3829">
    <property type="taxonomic scope" value="Bacteria"/>
</dbReference>
<keyword evidence="2" id="KW-0067">ATP-binding</keyword>
<evidence type="ECO:0000259" key="7">
    <source>
        <dbReference type="PROSITE" id="PS50112"/>
    </source>
</evidence>
<evidence type="ECO:0000256" key="4">
    <source>
        <dbReference type="ARBA" id="ARBA00023163"/>
    </source>
</evidence>
<evidence type="ECO:0000313" key="8">
    <source>
        <dbReference type="EMBL" id="ACV67470.1"/>
    </source>
</evidence>
<dbReference type="EMBL" id="CP001734">
    <property type="protein sequence ID" value="ACV67470.1"/>
    <property type="molecule type" value="Genomic_DNA"/>
</dbReference>
<dbReference type="InterPro" id="IPR000014">
    <property type="entry name" value="PAS"/>
</dbReference>
<protein>
    <submittedName>
        <fullName evidence="8">PAS modulated sigma54 specific transcriptional regulator, Fis family</fullName>
    </submittedName>
</protein>
<dbReference type="CDD" id="cd00009">
    <property type="entry name" value="AAA"/>
    <property type="match status" value="1"/>
</dbReference>
<accession>C8WZJ5</accession>
<keyword evidence="3" id="KW-0805">Transcription regulation</keyword>